<dbReference type="AlphaFoldDB" id="A0A0R2I1J5"/>
<sequence length="488" mass="54902">MSGVWMLYFFTTFGNLSAKDAATIFSVGTLLQGFANPIIAFISDNFNATRLGRRFGRRRFWIMIGAPLMLTYPLQFIPHMGYWYYFFAYAIFEMIYTMTSMPYGTLSIEMTKSFKERNYLVGYGEMIAKIANFGVAALPGLVFSWLGKESANSFLIVACILCLIMMTGELLVYFNTWELPPDQVKTEYVDNWWEGIKKLFIDYLSTLRCRAFRRQLMVYMFGQGSEGLFAAVFTYFVVFALQKPASLVSGIQSMNSIIQLCSTAVFMIVISRKGFKWPFTIAMSAVICTCVAYACLYWFHISSVVAIIIISVIFATFTGGVFYTPHALYPFIPDVDEALTDRRREGVYSAAMGLCGKLMNAIYVLVLGYVLEQAGFVKGAKTQPVSAVHAIVGVLTIGVGFMAIVGIIGIWRLNLNKERHKILLDEIARVHAGGSMKDVTPEARAVVEDLTGWKYEQCFGHNNVGYKGSKKDREEEAEKKAEEAKEQK</sequence>
<dbReference type="InterPro" id="IPR036259">
    <property type="entry name" value="MFS_trans_sf"/>
</dbReference>
<feature type="transmembrane region" description="Helical" evidence="3">
    <location>
        <begin position="277"/>
        <end position="299"/>
    </location>
</feature>
<gene>
    <name evidence="4" type="ORF">IV45_GL001074</name>
</gene>
<feature type="transmembrane region" description="Helical" evidence="3">
    <location>
        <begin position="247"/>
        <end position="270"/>
    </location>
</feature>
<proteinExistence type="predicted"/>
<accession>A0A0R2I1J5</accession>
<feature type="transmembrane region" description="Helical" evidence="3">
    <location>
        <begin position="127"/>
        <end position="147"/>
    </location>
</feature>
<keyword evidence="3" id="KW-0812">Transmembrane</keyword>
<evidence type="ECO:0000256" key="1">
    <source>
        <dbReference type="ARBA" id="ARBA00022597"/>
    </source>
</evidence>
<evidence type="ECO:0000256" key="3">
    <source>
        <dbReference type="SAM" id="Phobius"/>
    </source>
</evidence>
<feature type="transmembrane region" description="Helical" evidence="3">
    <location>
        <begin position="216"/>
        <end position="241"/>
    </location>
</feature>
<keyword evidence="1" id="KW-0762">Sugar transport</keyword>
<dbReference type="GO" id="GO:0015293">
    <property type="term" value="F:symporter activity"/>
    <property type="evidence" value="ECO:0007669"/>
    <property type="project" value="InterPro"/>
</dbReference>
<organism evidence="4 5">
    <name type="scientific">Limosilactobacillus secaliphilus</name>
    <dbReference type="NCBI Taxonomy" id="396268"/>
    <lineage>
        <taxon>Bacteria</taxon>
        <taxon>Bacillati</taxon>
        <taxon>Bacillota</taxon>
        <taxon>Bacilli</taxon>
        <taxon>Lactobacillales</taxon>
        <taxon>Lactobacillaceae</taxon>
        <taxon>Limosilactobacillus</taxon>
    </lineage>
</organism>
<keyword evidence="5" id="KW-1185">Reference proteome</keyword>
<feature type="compositionally biased region" description="Basic and acidic residues" evidence="2">
    <location>
        <begin position="469"/>
        <end position="488"/>
    </location>
</feature>
<evidence type="ECO:0000313" key="4">
    <source>
        <dbReference type="EMBL" id="KRN58622.1"/>
    </source>
</evidence>
<dbReference type="SUPFAM" id="SSF103473">
    <property type="entry name" value="MFS general substrate transporter"/>
    <property type="match status" value="1"/>
</dbReference>
<feature type="transmembrane region" description="Helical" evidence="3">
    <location>
        <begin position="83"/>
        <end position="106"/>
    </location>
</feature>
<dbReference type="GO" id="GO:0008643">
    <property type="term" value="P:carbohydrate transport"/>
    <property type="evidence" value="ECO:0007669"/>
    <property type="project" value="InterPro"/>
</dbReference>
<feature type="transmembrane region" description="Helical" evidence="3">
    <location>
        <begin position="305"/>
        <end position="325"/>
    </location>
</feature>
<dbReference type="EMBL" id="JQBW01000010">
    <property type="protein sequence ID" value="KRN58622.1"/>
    <property type="molecule type" value="Genomic_DNA"/>
</dbReference>
<feature type="transmembrane region" description="Helical" evidence="3">
    <location>
        <begin position="346"/>
        <end position="370"/>
    </location>
</feature>
<evidence type="ECO:0000313" key="5">
    <source>
        <dbReference type="Proteomes" id="UP000050934"/>
    </source>
</evidence>
<dbReference type="Pfam" id="PF13347">
    <property type="entry name" value="MFS_2"/>
    <property type="match status" value="1"/>
</dbReference>
<evidence type="ECO:0000256" key="2">
    <source>
        <dbReference type="SAM" id="MobiDB-lite"/>
    </source>
</evidence>
<name>A0A0R2I1J5_9LACO</name>
<reference evidence="4 5" key="1">
    <citation type="journal article" date="2015" name="Genome Announc.">
        <title>Expanding the biotechnology potential of lactobacilli through comparative genomics of 213 strains and associated genera.</title>
        <authorList>
            <person name="Sun Z."/>
            <person name="Harris H.M."/>
            <person name="McCann A."/>
            <person name="Guo C."/>
            <person name="Argimon S."/>
            <person name="Zhang W."/>
            <person name="Yang X."/>
            <person name="Jeffery I.B."/>
            <person name="Cooney J.C."/>
            <person name="Kagawa T.F."/>
            <person name="Liu W."/>
            <person name="Song Y."/>
            <person name="Salvetti E."/>
            <person name="Wrobel A."/>
            <person name="Rasinkangas P."/>
            <person name="Parkhill J."/>
            <person name="Rea M.C."/>
            <person name="O'Sullivan O."/>
            <person name="Ritari J."/>
            <person name="Douillard F.P."/>
            <person name="Paul Ross R."/>
            <person name="Yang R."/>
            <person name="Briner A.E."/>
            <person name="Felis G.E."/>
            <person name="de Vos W.M."/>
            <person name="Barrangou R."/>
            <person name="Klaenhammer T.R."/>
            <person name="Caufield P.W."/>
            <person name="Cui Y."/>
            <person name="Zhang H."/>
            <person name="O'Toole P.W."/>
        </authorList>
    </citation>
    <scope>NUCLEOTIDE SEQUENCE [LARGE SCALE GENOMIC DNA]</scope>
    <source>
        <strain evidence="4 5">DSM 17896</strain>
    </source>
</reference>
<dbReference type="PANTHER" id="PTHR11328:SF24">
    <property type="entry name" value="MAJOR FACILITATOR SUPERFAMILY (MFS) PROFILE DOMAIN-CONTAINING PROTEIN"/>
    <property type="match status" value="1"/>
</dbReference>
<protein>
    <submittedName>
        <fullName evidence="4">Na galactoside symporter family permease</fullName>
    </submittedName>
</protein>
<dbReference type="Proteomes" id="UP000050934">
    <property type="component" value="Unassembled WGS sequence"/>
</dbReference>
<dbReference type="GO" id="GO:0005886">
    <property type="term" value="C:plasma membrane"/>
    <property type="evidence" value="ECO:0007669"/>
    <property type="project" value="TreeGrafter"/>
</dbReference>
<keyword evidence="3" id="KW-0472">Membrane</keyword>
<dbReference type="PATRIC" id="fig|396268.3.peg.1086"/>
<dbReference type="STRING" id="396268.IV45_GL001074"/>
<keyword evidence="3" id="KW-1133">Transmembrane helix</keyword>
<feature type="transmembrane region" description="Helical" evidence="3">
    <location>
        <begin position="153"/>
        <end position="174"/>
    </location>
</feature>
<dbReference type="PANTHER" id="PTHR11328">
    <property type="entry name" value="MAJOR FACILITATOR SUPERFAMILY DOMAIN-CONTAINING PROTEIN"/>
    <property type="match status" value="1"/>
</dbReference>
<feature type="transmembrane region" description="Helical" evidence="3">
    <location>
        <begin position="60"/>
        <end position="77"/>
    </location>
</feature>
<keyword evidence="1" id="KW-0813">Transport</keyword>
<dbReference type="InterPro" id="IPR039672">
    <property type="entry name" value="MFS_2"/>
</dbReference>
<feature type="region of interest" description="Disordered" evidence="2">
    <location>
        <begin position="463"/>
        <end position="488"/>
    </location>
</feature>
<dbReference type="Gene3D" id="1.20.1250.20">
    <property type="entry name" value="MFS general substrate transporter like domains"/>
    <property type="match status" value="2"/>
</dbReference>
<feature type="transmembrane region" description="Helical" evidence="3">
    <location>
        <begin position="390"/>
        <end position="411"/>
    </location>
</feature>
<comment type="caution">
    <text evidence="4">The sequence shown here is derived from an EMBL/GenBank/DDBJ whole genome shotgun (WGS) entry which is preliminary data.</text>
</comment>